<dbReference type="SUPFAM" id="SSF49764">
    <property type="entry name" value="HSP20-like chaperones"/>
    <property type="match status" value="1"/>
</dbReference>
<feature type="coiled-coil region" evidence="3">
    <location>
        <begin position="710"/>
        <end position="737"/>
    </location>
</feature>
<evidence type="ECO:0000259" key="4">
    <source>
        <dbReference type="PROSITE" id="PS51203"/>
    </source>
</evidence>
<dbReference type="EMBL" id="CP031042">
    <property type="protein sequence ID" value="QDZ23050.1"/>
    <property type="molecule type" value="Genomic_DNA"/>
</dbReference>
<dbReference type="SMART" id="SM00028">
    <property type="entry name" value="TPR"/>
    <property type="match status" value="4"/>
</dbReference>
<dbReference type="STRING" id="1764295.A0A5B8MUD8"/>
<dbReference type="PROSITE" id="PS51203">
    <property type="entry name" value="CS"/>
    <property type="match status" value="1"/>
</dbReference>
<dbReference type="InterPro" id="IPR019734">
    <property type="entry name" value="TPR_rpt"/>
</dbReference>
<dbReference type="InterPro" id="IPR007052">
    <property type="entry name" value="CS_dom"/>
</dbReference>
<dbReference type="OrthoDB" id="20872at2759"/>
<dbReference type="InterPro" id="IPR011990">
    <property type="entry name" value="TPR-like_helical_dom_sf"/>
</dbReference>
<evidence type="ECO:0000256" key="3">
    <source>
        <dbReference type="SAM" id="Coils"/>
    </source>
</evidence>
<evidence type="ECO:0000313" key="5">
    <source>
        <dbReference type="EMBL" id="QDZ23050.1"/>
    </source>
</evidence>
<proteinExistence type="predicted"/>
<dbReference type="Gene3D" id="2.60.40.790">
    <property type="match status" value="1"/>
</dbReference>
<dbReference type="Proteomes" id="UP000316726">
    <property type="component" value="Chromosome 9"/>
</dbReference>
<organism evidence="5 6">
    <name type="scientific">Chloropicon primus</name>
    <dbReference type="NCBI Taxonomy" id="1764295"/>
    <lineage>
        <taxon>Eukaryota</taxon>
        <taxon>Viridiplantae</taxon>
        <taxon>Chlorophyta</taxon>
        <taxon>Chloropicophyceae</taxon>
        <taxon>Chloropicales</taxon>
        <taxon>Chloropicaceae</taxon>
        <taxon>Chloropicon</taxon>
    </lineage>
</organism>
<feature type="domain" description="CS" evidence="4">
    <location>
        <begin position="568"/>
        <end position="671"/>
    </location>
</feature>
<dbReference type="SUPFAM" id="SSF48452">
    <property type="entry name" value="TPR-like"/>
    <property type="match status" value="1"/>
</dbReference>
<sequence length="762" mass="86334">MGTESLGCMKADYLKRKADGEVKKQNYRDAIEHYTEALKLLEANGTKTKGQGGQNHLVLSNRSLALTRCGRYASALEDANRCVLLKPRWAKAHWRKAQALKGLKRRAEALEALKASYDRVDAPRGDDEGDREREEVAKEIRRVVASMRREEIAQWIVNALAKLQEGGAIKAATLEDVSKEEKVEACFRHIKISHQQDQSGAERSVYFDKVYEWLLDSCICDREAYELRSAIYCKAKCLKQAQADAMLAVACTHKHYSDAANSSGPSGATTVAKYKDLARTYCQLGVAYTCEKSDHDDVDLAQGVKCFSQACEYDSKEDKYQSKLKEFAEKLSPQETARVQDLLRQAQAGEYKHSHLLQGERGVQIHQMIVSITFREGTRGGLTAAVREELRGSFAKHFMCRSTLDVQFAFIKFSEAGGLTVGLEIHIRCAADSANLRTAKGFVKDLCSPSYASTIYSIIEGENTERQLGRSIQAASAELSDITESVRAQQGTDDFEFSYLLGGKASAGRVEGDQKPARPKTEIELPYKMYKLVLADGSPCERAEKHGFAMSRVYYSKAELPDEVYAQLCDSSLRWRQSSDEVKIILLQVPRGLKASRDLGVQMLPDFVKCASRSGEEVYFEGKLCRGIIPEQSMWEYDADTGALTFYLKKMNLELLSKSYQHAEMWWPKLCVHHTEIQWDDYEKDYSDLPEPIMQQYEKNEIQSKLLNNLEYKERLKNEALQESDELRKRLRQERLHEMRTGQSLSWVDLNQGKKSKKRIGL</sequence>
<accession>A0A5B8MUD8</accession>
<dbReference type="PANTHER" id="PTHR22904">
    <property type="entry name" value="TPR REPEAT CONTAINING PROTEIN"/>
    <property type="match status" value="1"/>
</dbReference>
<keyword evidence="3" id="KW-0175">Coiled coil</keyword>
<reference evidence="5 6" key="1">
    <citation type="submission" date="2018-07" db="EMBL/GenBank/DDBJ databases">
        <title>The complete nuclear genome of the prasinophyte Chloropicon primus (CCMP1205).</title>
        <authorList>
            <person name="Pombert J.-F."/>
            <person name="Otis C."/>
            <person name="Turmel M."/>
            <person name="Lemieux C."/>
        </authorList>
    </citation>
    <scope>NUCLEOTIDE SEQUENCE [LARGE SCALE GENOMIC DNA]</scope>
    <source>
        <strain evidence="5 6">CCMP1205</strain>
    </source>
</reference>
<gene>
    <name evidence="5" type="ORF">A3770_09p55680</name>
</gene>
<evidence type="ECO:0000313" key="6">
    <source>
        <dbReference type="Proteomes" id="UP000316726"/>
    </source>
</evidence>
<dbReference type="AlphaFoldDB" id="A0A5B8MUD8"/>
<dbReference type="InterPro" id="IPR008978">
    <property type="entry name" value="HSP20-like_chaperone"/>
</dbReference>
<keyword evidence="6" id="KW-1185">Reference proteome</keyword>
<evidence type="ECO:0000256" key="1">
    <source>
        <dbReference type="ARBA" id="ARBA00022737"/>
    </source>
</evidence>
<evidence type="ECO:0000256" key="2">
    <source>
        <dbReference type="ARBA" id="ARBA00022803"/>
    </source>
</evidence>
<dbReference type="Gene3D" id="1.25.40.10">
    <property type="entry name" value="Tetratricopeptide repeat domain"/>
    <property type="match status" value="1"/>
</dbReference>
<dbReference type="Pfam" id="PF04969">
    <property type="entry name" value="CS"/>
    <property type="match status" value="1"/>
</dbReference>
<keyword evidence="1" id="KW-0677">Repeat</keyword>
<protein>
    <recommendedName>
        <fullName evidence="4">CS domain-containing protein</fullName>
    </recommendedName>
</protein>
<dbReference type="PANTHER" id="PTHR22904:SF523">
    <property type="entry name" value="STRESS-INDUCED-PHOSPHOPROTEIN 1"/>
    <property type="match status" value="1"/>
</dbReference>
<keyword evidence="2" id="KW-0802">TPR repeat</keyword>
<dbReference type="GO" id="GO:0051879">
    <property type="term" value="F:Hsp90 protein binding"/>
    <property type="evidence" value="ECO:0007669"/>
    <property type="project" value="TreeGrafter"/>
</dbReference>
<name>A0A5B8MUD8_9CHLO</name>